<feature type="domain" description="PAS fold-3" evidence="7">
    <location>
        <begin position="15"/>
        <end position="60"/>
    </location>
</feature>
<dbReference type="GO" id="GO:0005634">
    <property type="term" value="C:nucleus"/>
    <property type="evidence" value="ECO:0007669"/>
    <property type="project" value="UniProtKB-SubCell"/>
</dbReference>
<dbReference type="GO" id="GO:0000981">
    <property type="term" value="F:DNA-binding transcription factor activity, RNA polymerase II-specific"/>
    <property type="evidence" value="ECO:0007669"/>
    <property type="project" value="TreeGrafter"/>
</dbReference>
<evidence type="ECO:0000256" key="3">
    <source>
        <dbReference type="ARBA" id="ARBA00023125"/>
    </source>
</evidence>
<dbReference type="EMBL" id="BPLR01011354">
    <property type="protein sequence ID" value="GIY46003.1"/>
    <property type="molecule type" value="Genomic_DNA"/>
</dbReference>
<evidence type="ECO:0000313" key="8">
    <source>
        <dbReference type="EMBL" id="GIY46003.1"/>
    </source>
</evidence>
<comment type="caution">
    <text evidence="8">The sequence shown here is derived from an EMBL/GenBank/DDBJ whole genome shotgun (WGS) entry which is preliminary data.</text>
</comment>
<organism evidence="8 9">
    <name type="scientific">Caerostris extrusa</name>
    <name type="common">Bark spider</name>
    <name type="synonym">Caerostris bankana</name>
    <dbReference type="NCBI Taxonomy" id="172846"/>
    <lineage>
        <taxon>Eukaryota</taxon>
        <taxon>Metazoa</taxon>
        <taxon>Ecdysozoa</taxon>
        <taxon>Arthropoda</taxon>
        <taxon>Chelicerata</taxon>
        <taxon>Arachnida</taxon>
        <taxon>Araneae</taxon>
        <taxon>Araneomorphae</taxon>
        <taxon>Entelegynae</taxon>
        <taxon>Araneoidea</taxon>
        <taxon>Araneidae</taxon>
        <taxon>Caerostris</taxon>
    </lineage>
</organism>
<accession>A0AAV4THB9</accession>
<dbReference type="InterPro" id="IPR035965">
    <property type="entry name" value="PAS-like_dom_sf"/>
</dbReference>
<sequence length="434" mass="47600">MEQTVSKCDIRMIHCYTKGQVTTKYYRFLTKDGGWIWMQSYATVVHNTRSSRPHCIVSVNYVLSKQEAESLQLEVEQVRKPEPLYSSSISTTQGSTTNGTTTSTPTRTRHQKAKSRKSPYLYEDANLGCLVTLWTLPLRNELLSTTPRSLFSRCPHPLLRARGTESPHSAHILPTWPWVSWTREVETSFPHYPPQGSRHCLTWKPDTTEKRDILCRALLPSPPCEASVMSSSPDVETDPMQPMPCVMPPQQELCSAAIGYVPPAAPRPTRWASTTTFCTPPLRATADPSAVHRTPCSPNPTSTASRTDGRTPPRSTSSTSSPAPQHSNSKSTTSALGPVLRGGGSNNHYKSVITATNLQRAAGLHQPEIDEQAAAVSATNLRQLFADGQFVQRLVLLRGGEATAAAASGLRHQVCAVQVTTFGQVLPTVYLPPM</sequence>
<proteinExistence type="predicted"/>
<dbReference type="GO" id="GO:0000977">
    <property type="term" value="F:RNA polymerase II transcription regulatory region sequence-specific DNA binding"/>
    <property type="evidence" value="ECO:0007669"/>
    <property type="project" value="TreeGrafter"/>
</dbReference>
<keyword evidence="4" id="KW-0804">Transcription</keyword>
<dbReference type="InterPro" id="IPR013655">
    <property type="entry name" value="PAS_fold_3"/>
</dbReference>
<evidence type="ECO:0000256" key="5">
    <source>
        <dbReference type="ARBA" id="ARBA00023242"/>
    </source>
</evidence>
<keyword evidence="9" id="KW-1185">Reference proteome</keyword>
<evidence type="ECO:0000256" key="4">
    <source>
        <dbReference type="ARBA" id="ARBA00023163"/>
    </source>
</evidence>
<dbReference type="InterPro" id="IPR000014">
    <property type="entry name" value="PAS"/>
</dbReference>
<keyword evidence="2" id="KW-0805">Transcription regulation</keyword>
<dbReference type="InterPro" id="IPR001610">
    <property type="entry name" value="PAC"/>
</dbReference>
<name>A0AAV4THB9_CAEEX</name>
<feature type="compositionally biased region" description="Low complexity" evidence="6">
    <location>
        <begin position="310"/>
        <end position="329"/>
    </location>
</feature>
<feature type="compositionally biased region" description="Basic residues" evidence="6">
    <location>
        <begin position="107"/>
        <end position="117"/>
    </location>
</feature>
<evidence type="ECO:0000259" key="7">
    <source>
        <dbReference type="Pfam" id="PF08447"/>
    </source>
</evidence>
<evidence type="ECO:0000256" key="6">
    <source>
        <dbReference type="SAM" id="MobiDB-lite"/>
    </source>
</evidence>
<dbReference type="Proteomes" id="UP001054945">
    <property type="component" value="Unassembled WGS sequence"/>
</dbReference>
<keyword evidence="3" id="KW-0238">DNA-binding</keyword>
<dbReference type="PANTHER" id="PTHR23043:SF17">
    <property type="entry name" value="PROTEIN SIMILAR"/>
    <property type="match status" value="1"/>
</dbReference>
<dbReference type="PANTHER" id="PTHR23043">
    <property type="entry name" value="HYPOXIA-INDUCIBLE FACTOR 1 ALPHA"/>
    <property type="match status" value="1"/>
</dbReference>
<feature type="compositionally biased region" description="Low complexity" evidence="6">
    <location>
        <begin position="86"/>
        <end position="106"/>
    </location>
</feature>
<feature type="region of interest" description="Disordered" evidence="6">
    <location>
        <begin position="284"/>
        <end position="348"/>
    </location>
</feature>
<keyword evidence="5" id="KW-0539">Nucleus</keyword>
<dbReference type="Gene3D" id="3.30.450.20">
    <property type="entry name" value="PAS domain"/>
    <property type="match status" value="1"/>
</dbReference>
<dbReference type="SMART" id="SM00086">
    <property type="entry name" value="PAC"/>
    <property type="match status" value="1"/>
</dbReference>
<dbReference type="GO" id="GO:0010557">
    <property type="term" value="P:positive regulation of macromolecule biosynthetic process"/>
    <property type="evidence" value="ECO:0007669"/>
    <property type="project" value="UniProtKB-ARBA"/>
</dbReference>
<dbReference type="AlphaFoldDB" id="A0AAV4THB9"/>
<evidence type="ECO:0000256" key="1">
    <source>
        <dbReference type="ARBA" id="ARBA00004123"/>
    </source>
</evidence>
<comment type="subcellular location">
    <subcellularLocation>
        <location evidence="1">Nucleus</location>
    </subcellularLocation>
</comment>
<dbReference type="SUPFAM" id="SSF55785">
    <property type="entry name" value="PYP-like sensor domain (PAS domain)"/>
    <property type="match status" value="1"/>
</dbReference>
<reference evidence="8 9" key="1">
    <citation type="submission" date="2021-06" db="EMBL/GenBank/DDBJ databases">
        <title>Caerostris extrusa draft genome.</title>
        <authorList>
            <person name="Kono N."/>
            <person name="Arakawa K."/>
        </authorList>
    </citation>
    <scope>NUCLEOTIDE SEQUENCE [LARGE SCALE GENOMIC DNA]</scope>
</reference>
<protein>
    <submittedName>
        <fullName evidence="8">Single-minded homolog 1</fullName>
    </submittedName>
</protein>
<evidence type="ECO:0000313" key="9">
    <source>
        <dbReference type="Proteomes" id="UP001054945"/>
    </source>
</evidence>
<feature type="region of interest" description="Disordered" evidence="6">
    <location>
        <begin position="84"/>
        <end position="117"/>
    </location>
</feature>
<gene>
    <name evidence="8" type="primary">Sim1</name>
    <name evidence="8" type="ORF">CEXT_790071</name>
</gene>
<dbReference type="CDD" id="cd00130">
    <property type="entry name" value="PAS"/>
    <property type="match status" value="1"/>
</dbReference>
<dbReference type="Pfam" id="PF08447">
    <property type="entry name" value="PAS_3"/>
    <property type="match status" value="1"/>
</dbReference>
<evidence type="ECO:0000256" key="2">
    <source>
        <dbReference type="ARBA" id="ARBA00023015"/>
    </source>
</evidence>